<dbReference type="InterPro" id="IPR017871">
    <property type="entry name" value="ABC_transporter-like_CS"/>
</dbReference>
<dbReference type="GO" id="GO:0005524">
    <property type="term" value="F:ATP binding"/>
    <property type="evidence" value="ECO:0007669"/>
    <property type="project" value="UniProtKB-KW"/>
</dbReference>
<dbReference type="PANTHER" id="PTHR43335:SF8">
    <property type="entry name" value="ABC TRANSPORTER, ATP-BINDING PROTEIN"/>
    <property type="match status" value="1"/>
</dbReference>
<sequence>MKKVNEIVLKTRNLSKNYINKSAVINLNMTIKKGDIYGLVGKNGSGKTTLIRMILSLTNESDGEIELFDKVRVEDRIKDHSRIGAIVETPSFMPKLTARQNLEYYRIQKGIPNKECIEELLNLVGLNKVKDKRVKGFSLGMKQRLGIALAMLGDPEFLILDEPINGIDPMGIKEIRDVLKKLNKVKNTTILISSHILGELSQLATCYGFINDGILIEEISAKALNDKCKNYISVKVDNVEKSCVVLESLSCYSYDVLNNGFIRVYDFLDEPYIINQELIKNGIRVYSLQTMGTSLEEYFINLIGGGDNNA</sequence>
<dbReference type="InterPro" id="IPR003593">
    <property type="entry name" value="AAA+_ATPase"/>
</dbReference>
<keyword evidence="4 6" id="KW-0067">ATP-binding</keyword>
<comment type="caution">
    <text evidence="6">The sequence shown here is derived from an EMBL/GenBank/DDBJ whole genome shotgun (WGS) entry which is preliminary data.</text>
</comment>
<name>A0ABS7L0T3_CLOSR</name>
<dbReference type="Proteomes" id="UP001299068">
    <property type="component" value="Unassembled WGS sequence"/>
</dbReference>
<comment type="similarity">
    <text evidence="1">Belongs to the ABC transporter superfamily.</text>
</comment>
<dbReference type="Gene3D" id="3.40.50.300">
    <property type="entry name" value="P-loop containing nucleotide triphosphate hydrolases"/>
    <property type="match status" value="1"/>
</dbReference>
<dbReference type="PROSITE" id="PS50893">
    <property type="entry name" value="ABC_TRANSPORTER_2"/>
    <property type="match status" value="1"/>
</dbReference>
<dbReference type="SMART" id="SM00382">
    <property type="entry name" value="AAA"/>
    <property type="match status" value="1"/>
</dbReference>
<dbReference type="PROSITE" id="PS00211">
    <property type="entry name" value="ABC_TRANSPORTER_1"/>
    <property type="match status" value="1"/>
</dbReference>
<protein>
    <submittedName>
        <fullName evidence="6">ATP-binding cassette domain-containing protein</fullName>
    </submittedName>
</protein>
<dbReference type="Pfam" id="PF00005">
    <property type="entry name" value="ABC_tran"/>
    <property type="match status" value="1"/>
</dbReference>
<reference evidence="6 7" key="1">
    <citation type="journal article" date="2021" name="Cell Host Microbe">
        <title>in vivo commensal control of Clostridioides difficile virulence.</title>
        <authorList>
            <person name="Girinathan B.P."/>
            <person name="Dibenedetto N."/>
            <person name="Worley J.N."/>
            <person name="Peltier J."/>
            <person name="Arrieta-Ortiz M.L."/>
            <person name="Rupa Christinal Immanuel S."/>
            <person name="Lavin R."/>
            <person name="Delaney M.L."/>
            <person name="Cummins C."/>
            <person name="Hoffmann M."/>
            <person name="Luo Y."/>
            <person name="Gonzalez-Escalona N."/>
            <person name="Allard M."/>
            <person name="Onderdonk A.B."/>
            <person name="Gerber G.K."/>
            <person name="Sonenshein A.L."/>
            <person name="Baliga N."/>
            <person name="Dupuy B."/>
            <person name="Bry L."/>
        </authorList>
    </citation>
    <scope>NUCLEOTIDE SEQUENCE [LARGE SCALE GENOMIC DNA]</scope>
    <source>
        <strain evidence="6 7">DSM 599</strain>
    </source>
</reference>
<gene>
    <name evidence="6" type="ORF">K5V21_14590</name>
</gene>
<dbReference type="PANTHER" id="PTHR43335">
    <property type="entry name" value="ABC TRANSPORTER, ATP-BINDING PROTEIN"/>
    <property type="match status" value="1"/>
</dbReference>
<dbReference type="InterPro" id="IPR003439">
    <property type="entry name" value="ABC_transporter-like_ATP-bd"/>
</dbReference>
<feature type="domain" description="ABC transporter" evidence="5">
    <location>
        <begin position="9"/>
        <end position="237"/>
    </location>
</feature>
<keyword evidence="3" id="KW-0547">Nucleotide-binding</keyword>
<evidence type="ECO:0000256" key="2">
    <source>
        <dbReference type="ARBA" id="ARBA00022448"/>
    </source>
</evidence>
<evidence type="ECO:0000256" key="3">
    <source>
        <dbReference type="ARBA" id="ARBA00022741"/>
    </source>
</evidence>
<dbReference type="InterPro" id="IPR027417">
    <property type="entry name" value="P-loop_NTPase"/>
</dbReference>
<evidence type="ECO:0000313" key="7">
    <source>
        <dbReference type="Proteomes" id="UP001299068"/>
    </source>
</evidence>
<evidence type="ECO:0000256" key="1">
    <source>
        <dbReference type="ARBA" id="ARBA00005417"/>
    </source>
</evidence>
<dbReference type="SUPFAM" id="SSF52540">
    <property type="entry name" value="P-loop containing nucleoside triphosphate hydrolases"/>
    <property type="match status" value="1"/>
</dbReference>
<keyword evidence="2" id="KW-0813">Transport</keyword>
<evidence type="ECO:0000259" key="5">
    <source>
        <dbReference type="PROSITE" id="PS50893"/>
    </source>
</evidence>
<proteinExistence type="inferred from homology"/>
<accession>A0ABS7L0T3</accession>
<keyword evidence="7" id="KW-1185">Reference proteome</keyword>
<dbReference type="EMBL" id="JAIKTU010000012">
    <property type="protein sequence ID" value="MBY0756674.1"/>
    <property type="molecule type" value="Genomic_DNA"/>
</dbReference>
<organism evidence="6 7">
    <name type="scientific">Clostridium sardiniense</name>
    <name type="common">Clostridium absonum</name>
    <dbReference type="NCBI Taxonomy" id="29369"/>
    <lineage>
        <taxon>Bacteria</taxon>
        <taxon>Bacillati</taxon>
        <taxon>Bacillota</taxon>
        <taxon>Clostridia</taxon>
        <taxon>Eubacteriales</taxon>
        <taxon>Clostridiaceae</taxon>
        <taxon>Clostridium</taxon>
    </lineage>
</organism>
<evidence type="ECO:0000313" key="6">
    <source>
        <dbReference type="EMBL" id="MBY0756674.1"/>
    </source>
</evidence>
<evidence type="ECO:0000256" key="4">
    <source>
        <dbReference type="ARBA" id="ARBA00022840"/>
    </source>
</evidence>